<accession>A0A381C807</accession>
<dbReference type="CDD" id="cd02440">
    <property type="entry name" value="AdoMet_MTases"/>
    <property type="match status" value="1"/>
</dbReference>
<dbReference type="AlphaFoldDB" id="A0A381C807"/>
<evidence type="ECO:0000313" key="3">
    <source>
        <dbReference type="Proteomes" id="UP000255528"/>
    </source>
</evidence>
<dbReference type="InterPro" id="IPR029063">
    <property type="entry name" value="SAM-dependent_MTases_sf"/>
</dbReference>
<dbReference type="Gene3D" id="3.40.50.150">
    <property type="entry name" value="Vaccinia Virus protein VP39"/>
    <property type="match status" value="1"/>
</dbReference>
<dbReference type="SUPFAM" id="SSF53335">
    <property type="entry name" value="S-adenosyl-L-methionine-dependent methyltransferases"/>
    <property type="match status" value="1"/>
</dbReference>
<dbReference type="Pfam" id="PF08241">
    <property type="entry name" value="Methyltransf_11"/>
    <property type="match status" value="1"/>
</dbReference>
<name>A0A381C807_9ENTR</name>
<dbReference type="PANTHER" id="PTHR43861">
    <property type="entry name" value="TRANS-ACONITATE 2-METHYLTRANSFERASE-RELATED"/>
    <property type="match status" value="1"/>
</dbReference>
<reference evidence="2 3" key="1">
    <citation type="submission" date="2018-06" db="EMBL/GenBank/DDBJ databases">
        <authorList>
            <consortium name="Pathogen Informatics"/>
            <person name="Doyle S."/>
        </authorList>
    </citation>
    <scope>NUCLEOTIDE SEQUENCE [LARGE SCALE GENOMIC DNA]</scope>
    <source>
        <strain evidence="2 3">NCTC12119</strain>
    </source>
</reference>
<organism evidence="2 3">
    <name type="scientific">Buttiauxella agrestis</name>
    <dbReference type="NCBI Taxonomy" id="82977"/>
    <lineage>
        <taxon>Bacteria</taxon>
        <taxon>Pseudomonadati</taxon>
        <taxon>Pseudomonadota</taxon>
        <taxon>Gammaproteobacteria</taxon>
        <taxon>Enterobacterales</taxon>
        <taxon>Enterobacteriaceae</taxon>
        <taxon>Buttiauxella</taxon>
    </lineage>
</organism>
<keyword evidence="2" id="KW-0489">Methyltransferase</keyword>
<dbReference type="EMBL" id="UIGI01000001">
    <property type="protein sequence ID" value="SUW64028.1"/>
    <property type="molecule type" value="Genomic_DNA"/>
</dbReference>
<keyword evidence="2" id="KW-0830">Ubiquinone</keyword>
<proteinExistence type="predicted"/>
<dbReference type="GO" id="GO:0008757">
    <property type="term" value="F:S-adenosylmethionine-dependent methyltransferase activity"/>
    <property type="evidence" value="ECO:0007669"/>
    <property type="project" value="InterPro"/>
</dbReference>
<dbReference type="GO" id="GO:0032259">
    <property type="term" value="P:methylation"/>
    <property type="evidence" value="ECO:0007669"/>
    <property type="project" value="UniProtKB-KW"/>
</dbReference>
<evidence type="ECO:0000313" key="2">
    <source>
        <dbReference type="EMBL" id="SUW64028.1"/>
    </source>
</evidence>
<keyword evidence="2" id="KW-0808">Transferase</keyword>
<gene>
    <name evidence="2" type="ORF">NCTC12119_02527</name>
</gene>
<dbReference type="Proteomes" id="UP000255528">
    <property type="component" value="Unassembled WGS sequence"/>
</dbReference>
<evidence type="ECO:0000259" key="1">
    <source>
        <dbReference type="Pfam" id="PF08241"/>
    </source>
</evidence>
<feature type="domain" description="Methyltransferase type 11" evidence="1">
    <location>
        <begin position="55"/>
        <end position="144"/>
    </location>
</feature>
<protein>
    <submittedName>
        <fullName evidence="2">Bifunctional 3-demethylubiquinone-9 3-methyltransferase/ 2-octaprenyl-6-hydroxy phenol methylase</fullName>
    </submittedName>
</protein>
<dbReference type="InterPro" id="IPR013216">
    <property type="entry name" value="Methyltransf_11"/>
</dbReference>
<dbReference type="RefSeq" id="WP_256682665.1">
    <property type="nucleotide sequence ID" value="NZ_UIGI01000001.1"/>
</dbReference>
<dbReference type="PANTHER" id="PTHR43861:SF6">
    <property type="entry name" value="METHYLTRANSFERASE TYPE 11"/>
    <property type="match status" value="1"/>
</dbReference>
<sequence>MSIKIAGGAKENGIVIGNTYDKYGSRNPIVKWMMNGFESTLSELVNKASPESIHEIGCGEGYWVLSWNEKGLSARGCDFSVDVIDIARENAKKQELSPSLFEARSIYDLDTVQDSADLVVCCEVLEHLEDPESGLKALQRVARKHLIVSVPQEPLWCALNLARGKYITRFGNTPGHLQHWSKRSFVELVSKYFEIIEIRSPLPWTMLLCRPRD</sequence>